<keyword evidence="1" id="KW-0175">Coiled coil</keyword>
<evidence type="ECO:0000256" key="1">
    <source>
        <dbReference type="SAM" id="Coils"/>
    </source>
</evidence>
<evidence type="ECO:0000313" key="3">
    <source>
        <dbReference type="EMBL" id="CAF1529974.1"/>
    </source>
</evidence>
<name>A0A815VG06_9BILA</name>
<comment type="caution">
    <text evidence="3">The sequence shown here is derived from an EMBL/GenBank/DDBJ whole genome shotgun (WGS) entry which is preliminary data.</text>
</comment>
<gene>
    <name evidence="3" type="ORF">JYZ213_LOCUS45081</name>
</gene>
<dbReference type="Proteomes" id="UP000663845">
    <property type="component" value="Unassembled WGS sequence"/>
</dbReference>
<feature type="region of interest" description="Disordered" evidence="2">
    <location>
        <begin position="240"/>
        <end position="267"/>
    </location>
</feature>
<protein>
    <submittedName>
        <fullName evidence="3">Uncharacterized protein</fullName>
    </submittedName>
</protein>
<feature type="coiled-coil region" evidence="1">
    <location>
        <begin position="95"/>
        <end position="157"/>
    </location>
</feature>
<feature type="non-terminal residue" evidence="3">
    <location>
        <position position="1"/>
    </location>
</feature>
<evidence type="ECO:0000313" key="4">
    <source>
        <dbReference type="Proteomes" id="UP000663845"/>
    </source>
</evidence>
<sequence>LQELTNKLRHVDRDHADQIQRYENELKSLRLRCESGVDLLRKENDLTKSKATKTIDELEKQLSAITEKFYDMQKLFEQKINEQQTTYQNNIQQCENDYEKKIQLLKQDLKQLNEKYHVSIQQNEQIQNELKQKNYELKQFNETYTQQRDLIEKSERAFAQIKTDLEKKFHDKMQEINDKTRQNEQQLIENLNRDHAKVCDKLKLEYTQAKEQNEEKLRTNFNKEIDELKRKYEQSIEKHEEKLKSDLQHIDKISVEKKHTHENEKQK</sequence>
<organism evidence="3 4">
    <name type="scientific">Adineta steineri</name>
    <dbReference type="NCBI Taxonomy" id="433720"/>
    <lineage>
        <taxon>Eukaryota</taxon>
        <taxon>Metazoa</taxon>
        <taxon>Spiralia</taxon>
        <taxon>Gnathifera</taxon>
        <taxon>Rotifera</taxon>
        <taxon>Eurotatoria</taxon>
        <taxon>Bdelloidea</taxon>
        <taxon>Adinetida</taxon>
        <taxon>Adinetidae</taxon>
        <taxon>Adineta</taxon>
    </lineage>
</organism>
<dbReference type="AlphaFoldDB" id="A0A815VG06"/>
<dbReference type="EMBL" id="CAJNOG010003354">
    <property type="protein sequence ID" value="CAF1529974.1"/>
    <property type="molecule type" value="Genomic_DNA"/>
</dbReference>
<evidence type="ECO:0000256" key="2">
    <source>
        <dbReference type="SAM" id="MobiDB-lite"/>
    </source>
</evidence>
<feature type="non-terminal residue" evidence="3">
    <location>
        <position position="267"/>
    </location>
</feature>
<feature type="coiled-coil region" evidence="1">
    <location>
        <begin position="12"/>
        <end position="68"/>
    </location>
</feature>
<proteinExistence type="predicted"/>
<accession>A0A815VG06</accession>
<reference evidence="3" key="1">
    <citation type="submission" date="2021-02" db="EMBL/GenBank/DDBJ databases">
        <authorList>
            <person name="Nowell W R."/>
        </authorList>
    </citation>
    <scope>NUCLEOTIDE SEQUENCE</scope>
</reference>